<accession>A0ABW7RIP4</accession>
<gene>
    <name evidence="9" type="ORF">ACH4GP_26740</name>
</gene>
<dbReference type="InterPro" id="IPR004937">
    <property type="entry name" value="Urea_transporter"/>
</dbReference>
<feature type="transmembrane region" description="Helical" evidence="8">
    <location>
        <begin position="245"/>
        <end position="263"/>
    </location>
</feature>
<feature type="compositionally biased region" description="Basic residues" evidence="7">
    <location>
        <begin position="354"/>
        <end position="365"/>
    </location>
</feature>
<feature type="region of interest" description="Disordered" evidence="7">
    <location>
        <begin position="326"/>
        <end position="365"/>
    </location>
</feature>
<keyword evidence="3" id="KW-1003">Cell membrane</keyword>
<protein>
    <submittedName>
        <fullName evidence="9">Urea transporter</fullName>
    </submittedName>
</protein>
<dbReference type="PANTHER" id="PTHR10464">
    <property type="entry name" value="UREA TRANSPORTER"/>
    <property type="match status" value="1"/>
</dbReference>
<reference evidence="9 10" key="1">
    <citation type="submission" date="2024-10" db="EMBL/GenBank/DDBJ databases">
        <title>The Natural Products Discovery Center: Release of the First 8490 Sequenced Strains for Exploring Actinobacteria Biosynthetic Diversity.</title>
        <authorList>
            <person name="Kalkreuter E."/>
            <person name="Kautsar S.A."/>
            <person name="Yang D."/>
            <person name="Bader C.D."/>
            <person name="Teijaro C.N."/>
            <person name="Fluegel L."/>
            <person name="Davis C.M."/>
            <person name="Simpson J.R."/>
            <person name="Lauterbach L."/>
            <person name="Steele A.D."/>
            <person name="Gui C."/>
            <person name="Meng S."/>
            <person name="Li G."/>
            <person name="Viehrig K."/>
            <person name="Ye F."/>
            <person name="Su P."/>
            <person name="Kiefer A.F."/>
            <person name="Nichols A."/>
            <person name="Cepeda A.J."/>
            <person name="Yan W."/>
            <person name="Fan B."/>
            <person name="Jiang Y."/>
            <person name="Adhikari A."/>
            <person name="Zheng C.-J."/>
            <person name="Schuster L."/>
            <person name="Cowan T.M."/>
            <person name="Smanski M.J."/>
            <person name="Chevrette M.G."/>
            <person name="De Carvalho L.P.S."/>
            <person name="Shen B."/>
        </authorList>
    </citation>
    <scope>NUCLEOTIDE SEQUENCE [LARGE SCALE GENOMIC DNA]</scope>
    <source>
        <strain evidence="9 10">NPDC018013</strain>
    </source>
</reference>
<evidence type="ECO:0000256" key="3">
    <source>
        <dbReference type="ARBA" id="ARBA00022475"/>
    </source>
</evidence>
<name>A0ABW7RIP4_9ACTN</name>
<comment type="caution">
    <text evidence="9">The sequence shown here is derived from an EMBL/GenBank/DDBJ whole genome shotgun (WGS) entry which is preliminary data.</text>
</comment>
<feature type="transmembrane region" description="Helical" evidence="8">
    <location>
        <begin position="106"/>
        <end position="128"/>
    </location>
</feature>
<evidence type="ECO:0000256" key="6">
    <source>
        <dbReference type="ARBA" id="ARBA00023136"/>
    </source>
</evidence>
<evidence type="ECO:0000313" key="10">
    <source>
        <dbReference type="Proteomes" id="UP001610990"/>
    </source>
</evidence>
<feature type="transmembrane region" description="Helical" evidence="8">
    <location>
        <begin position="32"/>
        <end position="49"/>
    </location>
</feature>
<dbReference type="PANTHER" id="PTHR10464:SF4">
    <property type="entry name" value="UREA TRANSPORTER"/>
    <property type="match status" value="1"/>
</dbReference>
<feature type="transmembrane region" description="Helical" evidence="8">
    <location>
        <begin position="192"/>
        <end position="210"/>
    </location>
</feature>
<sequence length="365" mass="37524">MRTPGTAHDNRFTARGARFAVQVLRGQAQVDFLPSALTGLVFAIALFASGWEYGLYGLAGTAVGTATAALLGVDRDRVTSGLEGFNACLVSVGFAVFLGADQVSTMVLALAGSAVVTIVTGGTARIMATWELPTFTLPFCLMASAMTIAAPGFERVWHHSAGLAELTRPAGGSTALGWTDLWHAFFANFGEIFFMPQWYVGLIFLAGIFLASRRVGVLACLGSAVGILTAWALGAPADQIASGTMGYNAVLVAMGLCGVFLVADAWSLGYALVGAAAATALTSAMGALFAPSGGHTFTWPFVLVAVVFLAAAPAFPRLRRVGAADPADAAVDSPQRAAEDAAAPGTAEPDRGAGRPRHRPTVPAS</sequence>
<evidence type="ECO:0000256" key="2">
    <source>
        <dbReference type="ARBA" id="ARBA00005914"/>
    </source>
</evidence>
<evidence type="ECO:0000313" key="9">
    <source>
        <dbReference type="EMBL" id="MFH8587957.1"/>
    </source>
</evidence>
<dbReference type="Proteomes" id="UP001610990">
    <property type="component" value="Unassembled WGS sequence"/>
</dbReference>
<comment type="similarity">
    <text evidence="2">Belongs to the urea transporter family.</text>
</comment>
<dbReference type="PIRSF" id="PIRSF016502">
    <property type="entry name" value="Urea_transporter"/>
    <property type="match status" value="1"/>
</dbReference>
<feature type="transmembrane region" description="Helical" evidence="8">
    <location>
        <begin position="215"/>
        <end position="233"/>
    </location>
</feature>
<dbReference type="Pfam" id="PF03253">
    <property type="entry name" value="UT"/>
    <property type="match status" value="1"/>
</dbReference>
<evidence type="ECO:0000256" key="7">
    <source>
        <dbReference type="SAM" id="MobiDB-lite"/>
    </source>
</evidence>
<evidence type="ECO:0000256" key="8">
    <source>
        <dbReference type="SAM" id="Phobius"/>
    </source>
</evidence>
<feature type="transmembrane region" description="Helical" evidence="8">
    <location>
        <begin position="270"/>
        <end position="291"/>
    </location>
</feature>
<keyword evidence="10" id="KW-1185">Reference proteome</keyword>
<keyword evidence="4 8" id="KW-0812">Transmembrane</keyword>
<organism evidence="9 10">
    <name type="scientific">Streptomyces celluloflavus</name>
    <dbReference type="NCBI Taxonomy" id="58344"/>
    <lineage>
        <taxon>Bacteria</taxon>
        <taxon>Bacillati</taxon>
        <taxon>Actinomycetota</taxon>
        <taxon>Actinomycetes</taxon>
        <taxon>Kitasatosporales</taxon>
        <taxon>Streptomycetaceae</taxon>
        <taxon>Streptomyces</taxon>
    </lineage>
</organism>
<dbReference type="RefSeq" id="WP_381715355.1">
    <property type="nucleotide sequence ID" value="NZ_JBHVED010000174.1"/>
</dbReference>
<dbReference type="EMBL" id="JBIRGH010000019">
    <property type="protein sequence ID" value="MFH8587957.1"/>
    <property type="molecule type" value="Genomic_DNA"/>
</dbReference>
<dbReference type="Gene3D" id="1.10.3430.10">
    <property type="entry name" value="Ammonium transporter AmtB like domains"/>
    <property type="match status" value="1"/>
</dbReference>
<evidence type="ECO:0000256" key="1">
    <source>
        <dbReference type="ARBA" id="ARBA00004651"/>
    </source>
</evidence>
<feature type="transmembrane region" description="Helical" evidence="8">
    <location>
        <begin position="80"/>
        <end position="100"/>
    </location>
</feature>
<proteinExistence type="inferred from homology"/>
<dbReference type="InterPro" id="IPR029020">
    <property type="entry name" value="Ammonium/urea_transptr"/>
</dbReference>
<comment type="subcellular location">
    <subcellularLocation>
        <location evidence="1">Cell membrane</location>
        <topology evidence="1">Multi-pass membrane protein</topology>
    </subcellularLocation>
</comment>
<feature type="transmembrane region" description="Helical" evidence="8">
    <location>
        <begin position="297"/>
        <end position="315"/>
    </location>
</feature>
<evidence type="ECO:0000256" key="5">
    <source>
        <dbReference type="ARBA" id="ARBA00022989"/>
    </source>
</evidence>
<evidence type="ECO:0000256" key="4">
    <source>
        <dbReference type="ARBA" id="ARBA00022692"/>
    </source>
</evidence>
<keyword evidence="5 8" id="KW-1133">Transmembrane helix</keyword>
<keyword evidence="6 8" id="KW-0472">Membrane</keyword>